<evidence type="ECO:0000256" key="4">
    <source>
        <dbReference type="ARBA" id="ARBA00044511"/>
    </source>
</evidence>
<dbReference type="PROSITE" id="PS51375">
    <property type="entry name" value="PPR"/>
    <property type="match status" value="2"/>
</dbReference>
<evidence type="ECO:0000256" key="6">
    <source>
        <dbReference type="SAM" id="MobiDB-lite"/>
    </source>
</evidence>
<evidence type="ECO:0000256" key="5">
    <source>
        <dbReference type="PROSITE-ProRule" id="PRU00708"/>
    </source>
</evidence>
<name>A0A316VGA6_9BASI</name>
<dbReference type="Proteomes" id="UP000245771">
    <property type="component" value="Unassembled WGS sequence"/>
</dbReference>
<evidence type="ECO:0000256" key="1">
    <source>
        <dbReference type="ARBA" id="ARBA00006192"/>
    </source>
</evidence>
<gene>
    <name evidence="7" type="ORF">FA14DRAFT_5290</name>
</gene>
<feature type="region of interest" description="Disordered" evidence="6">
    <location>
        <begin position="44"/>
        <end position="81"/>
    </location>
</feature>
<protein>
    <recommendedName>
        <fullName evidence="9">Pentacotripeptide-repeat region of PRORP domain-containing protein</fullName>
    </recommendedName>
</protein>
<feature type="compositionally biased region" description="Acidic residues" evidence="6">
    <location>
        <begin position="1270"/>
        <end position="1303"/>
    </location>
</feature>
<comment type="similarity">
    <text evidence="1">Belongs to the CCM1 family.</text>
</comment>
<organism evidence="7 8">
    <name type="scientific">Meira miltonrushii</name>
    <dbReference type="NCBI Taxonomy" id="1280837"/>
    <lineage>
        <taxon>Eukaryota</taxon>
        <taxon>Fungi</taxon>
        <taxon>Dikarya</taxon>
        <taxon>Basidiomycota</taxon>
        <taxon>Ustilaginomycotina</taxon>
        <taxon>Exobasidiomycetes</taxon>
        <taxon>Exobasidiales</taxon>
        <taxon>Brachybasidiaceae</taxon>
        <taxon>Meira</taxon>
    </lineage>
</organism>
<feature type="region of interest" description="Disordered" evidence="6">
    <location>
        <begin position="1017"/>
        <end position="1045"/>
    </location>
</feature>
<dbReference type="InterPro" id="IPR011990">
    <property type="entry name" value="TPR-like_helical_dom_sf"/>
</dbReference>
<dbReference type="OrthoDB" id="185373at2759"/>
<evidence type="ECO:0000313" key="8">
    <source>
        <dbReference type="Proteomes" id="UP000245771"/>
    </source>
</evidence>
<evidence type="ECO:0008006" key="9">
    <source>
        <dbReference type="Google" id="ProtNLM"/>
    </source>
</evidence>
<dbReference type="InParanoid" id="A0A316VGA6"/>
<comment type="subunit">
    <text evidence="4">Binds to mitochondrial small subunit 15S rRNA.</text>
</comment>
<dbReference type="RefSeq" id="XP_025356969.1">
    <property type="nucleotide sequence ID" value="XM_025502480.1"/>
</dbReference>
<keyword evidence="8" id="KW-1185">Reference proteome</keyword>
<evidence type="ECO:0000313" key="7">
    <source>
        <dbReference type="EMBL" id="PWN36667.1"/>
    </source>
</evidence>
<proteinExistence type="inferred from homology"/>
<dbReference type="Gene3D" id="1.25.40.10">
    <property type="entry name" value="Tetratricopeptide repeat domain"/>
    <property type="match status" value="2"/>
</dbReference>
<evidence type="ECO:0000256" key="3">
    <source>
        <dbReference type="ARBA" id="ARBA00044493"/>
    </source>
</evidence>
<keyword evidence="2" id="KW-0677">Repeat</keyword>
<dbReference type="InterPro" id="IPR002885">
    <property type="entry name" value="PPR_rpt"/>
</dbReference>
<feature type="region of interest" description="Disordered" evidence="6">
    <location>
        <begin position="1076"/>
        <end position="1128"/>
    </location>
</feature>
<accession>A0A316VGA6</accession>
<dbReference type="Pfam" id="PF01535">
    <property type="entry name" value="PPR"/>
    <property type="match status" value="2"/>
</dbReference>
<feature type="compositionally biased region" description="Acidic residues" evidence="6">
    <location>
        <begin position="1091"/>
        <end position="1101"/>
    </location>
</feature>
<dbReference type="PANTHER" id="PTHR47447:SF17">
    <property type="entry name" value="OS12G0638900 PROTEIN"/>
    <property type="match status" value="1"/>
</dbReference>
<dbReference type="PANTHER" id="PTHR47447">
    <property type="entry name" value="OS03G0856100 PROTEIN"/>
    <property type="match status" value="1"/>
</dbReference>
<dbReference type="EMBL" id="KZ819602">
    <property type="protein sequence ID" value="PWN36667.1"/>
    <property type="molecule type" value="Genomic_DNA"/>
</dbReference>
<comment type="function">
    <text evidence="3">Regulates mitochondrial small subunit maturation by controlling 15S rRNA 5'-end processing. Localizes to the 5' precursor of the 15S rRNA in a position that is subsequently occupied by mS47 in the mature yeast mtSSU. Uses structure and sequence-specific RNA recognition, binding to a single-stranded region of the precursor and specifically recognizing bases -6 to -1. The exchange of Ccm1 for mS47 is coupled to the irreversible removal of precursor rRNA that is accompanied by conformational changes of the mitoribosomal proteins uS5m and mS26. These conformational changes signal completion of 5'-end rRNA processing through protection of the mature 5'-end of the 15S rRNA and stabilization of mS47. The removal of the 5' precursor together with the dissociation of Ccm1 may be catalyzed by the 5'-3' exoribonuclease Pet127. Involved in the specific removal of group I introns in mitochondrial encoded transcripts.</text>
</comment>
<sequence length="1311" mass="149810">MRIGNVGQISKTLLSLNRRALCNYEGFATSSYAQDIEYICEAGPSRNGGTKQSRNVTSPHISSLSEQRPSHTPENKRKGRIRMCPVSSMSSSPHFIRLYSSAAEPEEDTPVFHTSTNDETKSNPKRLNYLEKVEKEVNAARMRFKSKGKNAFNDEFRHLIRLFIALDKAPVHKLWPEERPRLNDIRLAVAHESLEFCERYKDTKIADKDEQIRFDCLRIQAIAITEGAEVAFDNLEDMFDRNTTVMNNIKSSLALPPQHIESKVKESVTSVSLALHQIIDASFSQGNDKVNELARRMLLNRVVLDWFANPSIFARRRYHKLLTMVDSPLQFITSLVFENTNDVKEMNEPVDALLNALSSARRHQEAFQIYLWAERIGIIHKISISKRFVKRLLNANERSMADVVEKIMQTQVSNSDKDTSKDSAQRLLAQRCAKRGDSQGLEDILVLLSDTPSPGKMDKEDFAFLMRLRSASNRGEVDVCIAMLETRYFMGEMVQGLVEKRTDDEGNDEVTDTDKPEAGPSQYRYLIKALLKADKVGEAELLIDRMTENGIEVRKELWIDLLRDYVKRDDPSSAITLFDDLNKQGYPGDGAFRAILSLFAQKGDVENASQIVQLAISKNFRDEIQLYNGLLHAHIQARSWQGAVNLFEFLLKNPNSSFRPDQKTYTTMLRAHIAQRLPIQKTIEFLRNMIQAGFSPDAHVFTILLTSAWDARIAPIAEQLFTMAEKSLGGKGGMPHGKGANAHHFTVMIKGYLALNDGETAKSYYDELDARKLPIDGTLASIIVDGYVREEMQDDDLEEEGDRDSDSAKALAGAQEIANHFSEKLPSEYVTIQWPILQQAMKRGDVFRIQHIIQGMVDRSIEVPLEAWTNLMSALRRNDNVKTALRVWETVFARTLEREQRIEKLSLAEKPREEGSAIRVKASMRHVLCPLLSETILALRDANRPDEVAKIWTECRQHGFAFDSHNWNHLATTLFQSGRFLDACEIIEQILNGDPPRYWSEEKQMIAYDRALEAHRRNKQTKENTSDVTPLPHSTKDTEDDALSDFPKFEGQSEALFGKEETEKLSQSGQKIERHLFRFPPDDPYVVVPDENQDSSEETDADPSIREEQQGNLSERPGSSPDPDEMMGPLKAQKALDQLRSPWFAHFETMAMLKDIINEGEDAGGVIRMKGNSTPSNKQEDKFTRSSLITVRQLLQTHPRLKQLLFLFERTLEDLRVKERRREFKDRTKFRVQRHPRIDRTQEVLADPDDPNNTSLGYGVLGREGNRLEEEQDDEYEEEEEELEEDGEGFEEDGETEEQDDEGDWRSRKRM</sequence>
<feature type="repeat" description="PPR" evidence="5">
    <location>
        <begin position="661"/>
        <end position="696"/>
    </location>
</feature>
<evidence type="ECO:0000256" key="2">
    <source>
        <dbReference type="ARBA" id="ARBA00022737"/>
    </source>
</evidence>
<dbReference type="STRING" id="1280837.A0A316VGA6"/>
<feature type="compositionally biased region" description="Polar residues" evidence="6">
    <location>
        <begin position="47"/>
        <end position="67"/>
    </location>
</feature>
<feature type="repeat" description="PPR" evidence="5">
    <location>
        <begin position="519"/>
        <end position="553"/>
    </location>
</feature>
<dbReference type="GeneID" id="37024261"/>
<reference evidence="7 8" key="1">
    <citation type="journal article" date="2018" name="Mol. Biol. Evol.">
        <title>Broad Genomic Sampling Reveals a Smut Pathogenic Ancestry of the Fungal Clade Ustilaginomycotina.</title>
        <authorList>
            <person name="Kijpornyongpan T."/>
            <person name="Mondo S.J."/>
            <person name="Barry K."/>
            <person name="Sandor L."/>
            <person name="Lee J."/>
            <person name="Lipzen A."/>
            <person name="Pangilinan J."/>
            <person name="LaButti K."/>
            <person name="Hainaut M."/>
            <person name="Henrissat B."/>
            <person name="Grigoriev I.V."/>
            <person name="Spatafora J.W."/>
            <person name="Aime M.C."/>
        </authorList>
    </citation>
    <scope>NUCLEOTIDE SEQUENCE [LARGE SCALE GENOMIC DNA]</scope>
    <source>
        <strain evidence="7 8">MCA 3882</strain>
    </source>
</reference>
<feature type="region of interest" description="Disordered" evidence="6">
    <location>
        <begin position="1239"/>
        <end position="1311"/>
    </location>
</feature>